<dbReference type="SMART" id="SM00387">
    <property type="entry name" value="HATPase_c"/>
    <property type="match status" value="1"/>
</dbReference>
<comment type="catalytic activity">
    <reaction evidence="1">
        <text>ATP + protein L-histidine = ADP + protein N-phospho-L-histidine.</text>
        <dbReference type="EC" id="2.7.13.3"/>
    </reaction>
</comment>
<dbReference type="InterPro" id="IPR036890">
    <property type="entry name" value="HATPase_C_sf"/>
</dbReference>
<dbReference type="PROSITE" id="PS50109">
    <property type="entry name" value="HIS_KIN"/>
    <property type="match status" value="1"/>
</dbReference>
<evidence type="ECO:0000256" key="5">
    <source>
        <dbReference type="ARBA" id="ARBA00022777"/>
    </source>
</evidence>
<feature type="region of interest" description="Disordered" evidence="7">
    <location>
        <begin position="1"/>
        <end position="22"/>
    </location>
</feature>
<reference evidence="9 10" key="1">
    <citation type="submission" date="2020-07" db="EMBL/GenBank/DDBJ databases">
        <title>Stappia sp., F7233, whole genome shotgun sequencing project.</title>
        <authorList>
            <person name="Jiang S."/>
            <person name="Liu Z.W."/>
            <person name="Du Z.J."/>
        </authorList>
    </citation>
    <scope>NUCLEOTIDE SEQUENCE [LARGE SCALE GENOMIC DNA]</scope>
    <source>
        <strain evidence="9 10">F7233</strain>
    </source>
</reference>
<gene>
    <name evidence="9" type="ORF">H2509_01960</name>
</gene>
<dbReference type="SUPFAM" id="SSF55781">
    <property type="entry name" value="GAF domain-like"/>
    <property type="match status" value="4"/>
</dbReference>
<keyword evidence="3" id="KW-0597">Phosphoprotein</keyword>
<protein>
    <recommendedName>
        <fullName evidence="2">histidine kinase</fullName>
        <ecNumber evidence="2">2.7.13.3</ecNumber>
    </recommendedName>
</protein>
<keyword evidence="6" id="KW-0902">Two-component regulatory system</keyword>
<evidence type="ECO:0000256" key="3">
    <source>
        <dbReference type="ARBA" id="ARBA00022553"/>
    </source>
</evidence>
<dbReference type="Gene3D" id="3.30.565.10">
    <property type="entry name" value="Histidine kinase-like ATPase, C-terminal domain"/>
    <property type="match status" value="1"/>
</dbReference>
<accession>A0A839A9M5</accession>
<evidence type="ECO:0000256" key="4">
    <source>
        <dbReference type="ARBA" id="ARBA00022679"/>
    </source>
</evidence>
<evidence type="ECO:0000313" key="9">
    <source>
        <dbReference type="EMBL" id="MBA5775886.1"/>
    </source>
</evidence>
<dbReference type="CDD" id="cd16922">
    <property type="entry name" value="HATPase_EvgS-ArcB-TorS-like"/>
    <property type="match status" value="1"/>
</dbReference>
<dbReference type="SUPFAM" id="SSF47384">
    <property type="entry name" value="Homodimeric domain of signal transducing histidine kinase"/>
    <property type="match status" value="1"/>
</dbReference>
<keyword evidence="4" id="KW-0808">Transferase</keyword>
<dbReference type="GO" id="GO:0000155">
    <property type="term" value="F:phosphorelay sensor kinase activity"/>
    <property type="evidence" value="ECO:0007669"/>
    <property type="project" value="InterPro"/>
</dbReference>
<dbReference type="PANTHER" id="PTHR43711">
    <property type="entry name" value="TWO-COMPONENT HISTIDINE KINASE"/>
    <property type="match status" value="1"/>
</dbReference>
<dbReference type="FunFam" id="1.10.287.130:FF:000001">
    <property type="entry name" value="Two-component sensor histidine kinase"/>
    <property type="match status" value="1"/>
</dbReference>
<dbReference type="Pfam" id="PF02518">
    <property type="entry name" value="HATPase_c"/>
    <property type="match status" value="1"/>
</dbReference>
<sequence>MKLQDTSGAASPGEAAGQPAGPAGELAACRAALSEALEQKAAMGEILHVLSRSPADAQTVFDMIATSAARLCAAEFCHLFRLERGRLRFVAHYGLTEEALEALRREWSTEPDRGTAAGRAILSGEVERIADIELDGEYTFERVAKVITFRSIAAVPIKSEGRPIGAIAVMRKVAEAFPDRQIDLLKAFADQAGIAMENARLFAEIGARNSELTESLERETATSDILRVISSSPTDAQPVFDMIAHSAARLCGAMLCHVYRFDGERMHFSAHHYDDLPVDGVKAMQRAFPMPPNRGTAAGRAILSGRVEHIPDIDADAEYVLGAVAKQLGHRNALAVPMMRDGVPIGAIALAREAPGYFPDRQVELLQTFADQAVIAVENVRLFRELESRNRDLSEALERQTATSEVLGVISRSANQLNPVLDAIVSTASRLCRAEWAIIFRLGDDGLFHVATASRGKEDLVKFMINRPFAPGRGKVSGRAALERRTVHVIDVLDEPDYDWRDAQAIGQYRTALGVPLLRDGEVIGVIALARNVVRPFSDKEIELVTTFADQAVIAIENVRLFDEVQARTRALARSVDELRALDEVSQAIGSTLDLEVVLATIVSRAVELSGSYGGIVYEFDEAEQIFRARAAHNISQDHLEILGATPVRMGEGAVGRAGITQRPVEVSDVGEQSHLVASQVRAVLAREGMRSLVAIPLVRDGRVLGGLVILRREAGSFASDVVALLRTFAAHSVLAIHNARLFSEIEEKGRELELASRHKSQFLANMSHELRTPLNAILGYTELVLDGIYGEAPQAMQSVLERVQSNGRHLLGLINDVLDLSRIEAGQLTLSLGDYAMGDVIAGVVSAIEPLAGEKNLGFSAEVGPDLPAGRGDERRIAQVLLNLVGNAIKFTDEGEVAILAEARDGTFHIAVRDTGPGIAAGDQVRIFGEFQQADSSSTRRKGGSGLGLAISRRIVEMHGGAIRVESEPGQGSTFIVTLPVIVEQQAGQS</sequence>
<dbReference type="InterPro" id="IPR003018">
    <property type="entry name" value="GAF"/>
</dbReference>
<feature type="domain" description="Histidine kinase" evidence="8">
    <location>
        <begin position="766"/>
        <end position="984"/>
    </location>
</feature>
<keyword evidence="10" id="KW-1185">Reference proteome</keyword>
<dbReference type="InterPro" id="IPR005467">
    <property type="entry name" value="His_kinase_dom"/>
</dbReference>
<dbReference type="Pfam" id="PF13185">
    <property type="entry name" value="GAF_2"/>
    <property type="match status" value="3"/>
</dbReference>
<dbReference type="InterPro" id="IPR036097">
    <property type="entry name" value="HisK_dim/P_sf"/>
</dbReference>
<name>A0A839A9M5_9HYPH</name>
<dbReference type="SMART" id="SM00065">
    <property type="entry name" value="GAF"/>
    <property type="match status" value="4"/>
</dbReference>
<proteinExistence type="predicted"/>
<dbReference type="Pfam" id="PF01590">
    <property type="entry name" value="GAF"/>
    <property type="match status" value="1"/>
</dbReference>
<dbReference type="InterPro" id="IPR003661">
    <property type="entry name" value="HisK_dim/P_dom"/>
</dbReference>
<keyword evidence="5" id="KW-0418">Kinase</keyword>
<evidence type="ECO:0000259" key="8">
    <source>
        <dbReference type="PROSITE" id="PS50109"/>
    </source>
</evidence>
<dbReference type="Gene3D" id="3.30.450.40">
    <property type="match status" value="4"/>
</dbReference>
<dbReference type="InterPro" id="IPR003594">
    <property type="entry name" value="HATPase_dom"/>
</dbReference>
<evidence type="ECO:0000256" key="6">
    <source>
        <dbReference type="ARBA" id="ARBA00023012"/>
    </source>
</evidence>
<dbReference type="FunFam" id="3.30.565.10:FF:000010">
    <property type="entry name" value="Sensor histidine kinase RcsC"/>
    <property type="match status" value="1"/>
</dbReference>
<evidence type="ECO:0000313" key="10">
    <source>
        <dbReference type="Proteomes" id="UP000541109"/>
    </source>
</evidence>
<evidence type="ECO:0000256" key="1">
    <source>
        <dbReference type="ARBA" id="ARBA00000085"/>
    </source>
</evidence>
<dbReference type="RefSeq" id="WP_182161753.1">
    <property type="nucleotide sequence ID" value="NZ_JACFXV010000031.1"/>
</dbReference>
<evidence type="ECO:0000256" key="7">
    <source>
        <dbReference type="SAM" id="MobiDB-lite"/>
    </source>
</evidence>
<comment type="caution">
    <text evidence="9">The sequence shown here is derived from an EMBL/GenBank/DDBJ whole genome shotgun (WGS) entry which is preliminary data.</text>
</comment>
<dbReference type="Pfam" id="PF00512">
    <property type="entry name" value="HisKA"/>
    <property type="match status" value="1"/>
</dbReference>
<dbReference type="CDD" id="cd00082">
    <property type="entry name" value="HisKA"/>
    <property type="match status" value="1"/>
</dbReference>
<dbReference type="PANTHER" id="PTHR43711:SF1">
    <property type="entry name" value="HISTIDINE KINASE 1"/>
    <property type="match status" value="1"/>
</dbReference>
<dbReference type="SMART" id="SM00388">
    <property type="entry name" value="HisKA"/>
    <property type="match status" value="1"/>
</dbReference>
<dbReference type="Gene3D" id="1.10.287.130">
    <property type="match status" value="1"/>
</dbReference>
<dbReference type="InterPro" id="IPR050736">
    <property type="entry name" value="Sensor_HK_Regulatory"/>
</dbReference>
<dbReference type="EC" id="2.7.13.3" evidence="2"/>
<dbReference type="PRINTS" id="PR00344">
    <property type="entry name" value="BCTRLSENSOR"/>
</dbReference>
<organism evidence="9 10">
    <name type="scientific">Stappia albiluteola</name>
    <dbReference type="NCBI Taxonomy" id="2758565"/>
    <lineage>
        <taxon>Bacteria</taxon>
        <taxon>Pseudomonadati</taxon>
        <taxon>Pseudomonadota</taxon>
        <taxon>Alphaproteobacteria</taxon>
        <taxon>Hyphomicrobiales</taxon>
        <taxon>Stappiaceae</taxon>
        <taxon>Stappia</taxon>
    </lineage>
</organism>
<evidence type="ECO:0000256" key="2">
    <source>
        <dbReference type="ARBA" id="ARBA00012438"/>
    </source>
</evidence>
<dbReference type="Proteomes" id="UP000541109">
    <property type="component" value="Unassembled WGS sequence"/>
</dbReference>
<dbReference type="InterPro" id="IPR004358">
    <property type="entry name" value="Sig_transdc_His_kin-like_C"/>
</dbReference>
<dbReference type="InterPro" id="IPR029016">
    <property type="entry name" value="GAF-like_dom_sf"/>
</dbReference>
<dbReference type="EMBL" id="JACFXV010000031">
    <property type="protein sequence ID" value="MBA5775886.1"/>
    <property type="molecule type" value="Genomic_DNA"/>
</dbReference>
<dbReference type="SUPFAM" id="SSF55874">
    <property type="entry name" value="ATPase domain of HSP90 chaperone/DNA topoisomerase II/histidine kinase"/>
    <property type="match status" value="1"/>
</dbReference>
<dbReference type="AlphaFoldDB" id="A0A839A9M5"/>
<feature type="compositionally biased region" description="Low complexity" evidence="7">
    <location>
        <begin position="7"/>
        <end position="22"/>
    </location>
</feature>